<dbReference type="PANTHER" id="PTHR30212:SF2">
    <property type="entry name" value="PROTEIN YIIM"/>
    <property type="match status" value="1"/>
</dbReference>
<evidence type="ECO:0000313" key="2">
    <source>
        <dbReference type="EMBL" id="GGB99954.1"/>
    </source>
</evidence>
<organism evidence="2 3">
    <name type="scientific">Oxalicibacterium flavum</name>
    <dbReference type="NCBI Taxonomy" id="179467"/>
    <lineage>
        <taxon>Bacteria</taxon>
        <taxon>Pseudomonadati</taxon>
        <taxon>Pseudomonadota</taxon>
        <taxon>Betaproteobacteria</taxon>
        <taxon>Burkholderiales</taxon>
        <taxon>Oxalobacteraceae</taxon>
        <taxon>Oxalicibacterium</taxon>
    </lineage>
</organism>
<gene>
    <name evidence="2" type="ORF">GCM10007205_06590</name>
</gene>
<dbReference type="PROSITE" id="PS51340">
    <property type="entry name" value="MOSC"/>
    <property type="match status" value="1"/>
</dbReference>
<dbReference type="InterPro" id="IPR052353">
    <property type="entry name" value="Benzoxazolinone_Detox_Enz"/>
</dbReference>
<comment type="caution">
    <text evidence="2">The sequence shown here is derived from an EMBL/GenBank/DDBJ whole genome shotgun (WGS) entry which is preliminary data.</text>
</comment>
<dbReference type="Gene3D" id="2.40.33.20">
    <property type="entry name" value="PK beta-barrel domain-like"/>
    <property type="match status" value="1"/>
</dbReference>
<feature type="domain" description="MOSC" evidence="1">
    <location>
        <begin position="32"/>
        <end position="172"/>
    </location>
</feature>
<reference evidence="2" key="2">
    <citation type="submission" date="2020-09" db="EMBL/GenBank/DDBJ databases">
        <authorList>
            <person name="Sun Q."/>
            <person name="Sedlacek I."/>
        </authorList>
    </citation>
    <scope>NUCLEOTIDE SEQUENCE</scope>
    <source>
        <strain evidence="2">CCM 7086</strain>
    </source>
</reference>
<protein>
    <submittedName>
        <fullName evidence="2">Molybdenum cofactor biosysynthesis protein</fullName>
    </submittedName>
</protein>
<dbReference type="AlphaFoldDB" id="A0A8J2UMV2"/>
<dbReference type="Pfam" id="PF03473">
    <property type="entry name" value="MOSC"/>
    <property type="match status" value="1"/>
</dbReference>
<sequence>MQVVSINVATIGNLFVNDDEGMRRIPSAYDKRGVAGAVQVRQLGIVGDEQADRNVHGGIDKAVYAYPLEHYAFWQERRQAATRRDDALPYGALAENLTMTGLTEDAVWIGDRLRIGSVLLEVTEPRQPCFKFNIRMGFAQASKLMWQSGATGFYLKVIEEGSMEAGDAIVLLPGVRNETVAEFSERRRTRRQPDLF</sequence>
<dbReference type="GO" id="GO:0030151">
    <property type="term" value="F:molybdenum ion binding"/>
    <property type="evidence" value="ECO:0007669"/>
    <property type="project" value="InterPro"/>
</dbReference>
<evidence type="ECO:0000313" key="3">
    <source>
        <dbReference type="Proteomes" id="UP000620266"/>
    </source>
</evidence>
<dbReference type="InterPro" id="IPR011037">
    <property type="entry name" value="Pyrv_Knase-like_insert_dom_sf"/>
</dbReference>
<reference evidence="2" key="1">
    <citation type="journal article" date="2014" name="Int. J. Syst. Evol. Microbiol.">
        <title>Complete genome sequence of Corynebacterium casei LMG S-19264T (=DSM 44701T), isolated from a smear-ripened cheese.</title>
        <authorList>
            <consortium name="US DOE Joint Genome Institute (JGI-PGF)"/>
            <person name="Walter F."/>
            <person name="Albersmeier A."/>
            <person name="Kalinowski J."/>
            <person name="Ruckert C."/>
        </authorList>
    </citation>
    <scope>NUCLEOTIDE SEQUENCE</scope>
    <source>
        <strain evidence="2">CCM 7086</strain>
    </source>
</reference>
<dbReference type="EMBL" id="BMCG01000001">
    <property type="protein sequence ID" value="GGB99954.1"/>
    <property type="molecule type" value="Genomic_DNA"/>
</dbReference>
<accession>A0A8J2UMV2</accession>
<evidence type="ECO:0000259" key="1">
    <source>
        <dbReference type="PROSITE" id="PS51340"/>
    </source>
</evidence>
<name>A0A8J2UMV2_9BURK</name>
<dbReference type="PANTHER" id="PTHR30212">
    <property type="entry name" value="PROTEIN YIIM"/>
    <property type="match status" value="1"/>
</dbReference>
<keyword evidence="3" id="KW-1185">Reference proteome</keyword>
<dbReference type="InterPro" id="IPR005302">
    <property type="entry name" value="MoCF_Sase_C"/>
</dbReference>
<dbReference type="Proteomes" id="UP000620266">
    <property type="component" value="Unassembled WGS sequence"/>
</dbReference>
<dbReference type="GO" id="GO:0003824">
    <property type="term" value="F:catalytic activity"/>
    <property type="evidence" value="ECO:0007669"/>
    <property type="project" value="InterPro"/>
</dbReference>
<dbReference type="SUPFAM" id="SSF50800">
    <property type="entry name" value="PK beta-barrel domain-like"/>
    <property type="match status" value="1"/>
</dbReference>
<dbReference type="GO" id="GO:0030170">
    <property type="term" value="F:pyridoxal phosphate binding"/>
    <property type="evidence" value="ECO:0007669"/>
    <property type="project" value="InterPro"/>
</dbReference>
<proteinExistence type="predicted"/>